<dbReference type="PROSITE" id="PS51257">
    <property type="entry name" value="PROKAR_LIPOPROTEIN"/>
    <property type="match status" value="1"/>
</dbReference>
<gene>
    <name evidence="2" type="ORF">SAMN05444380_1267</name>
</gene>
<dbReference type="eggNOG" id="COG0737">
    <property type="taxonomic scope" value="Bacteria"/>
</dbReference>
<organism evidence="2 3">
    <name type="scientific">Thermophagus xiamenensis</name>
    <dbReference type="NCBI Taxonomy" id="385682"/>
    <lineage>
        <taxon>Bacteria</taxon>
        <taxon>Pseudomonadati</taxon>
        <taxon>Bacteroidota</taxon>
        <taxon>Bacteroidia</taxon>
        <taxon>Marinilabiliales</taxon>
        <taxon>Marinilabiliaceae</taxon>
        <taxon>Thermophagus</taxon>
    </lineage>
</organism>
<feature type="domain" description="5'-Nucleotidase C-terminal" evidence="1">
    <location>
        <begin position="62"/>
        <end position="210"/>
    </location>
</feature>
<dbReference type="Gene3D" id="3.90.780.10">
    <property type="entry name" value="5'-Nucleotidase, C-terminal domain"/>
    <property type="match status" value="1"/>
</dbReference>
<dbReference type="InterPro" id="IPR036907">
    <property type="entry name" value="5'-Nucleotdase_C_sf"/>
</dbReference>
<dbReference type="STRING" id="385682.SAMN05444380_1267"/>
<dbReference type="GO" id="GO:0009166">
    <property type="term" value="P:nucleotide catabolic process"/>
    <property type="evidence" value="ECO:0007669"/>
    <property type="project" value="InterPro"/>
</dbReference>
<proteinExistence type="predicted"/>
<dbReference type="OrthoDB" id="4762412at2"/>
<sequence length="253" mass="28559">MRHFLIISFLIGLVTISCQQNLQPGLQSYQNIGLDSTIAADPAFKAYIAPLHDSIESIMNEVIGTSKKQLFPEKPETPLSHFVADLIREEALREINDARYEPLPTIAVINIKGLRTPLPKGDITVRDIYSLMPFENQMVILKLSGEVVYETFMHMGASGGDGLSGASFIFKDQKVINPMIQGEPLKTDKYYYVVTPDYLANGGDHYTFFSKAEKRYTSQKKIRDIILNHIRTLTKKGKIINPPEETRIQIQVK</sequence>
<evidence type="ECO:0000313" key="2">
    <source>
        <dbReference type="EMBL" id="SFE99337.1"/>
    </source>
</evidence>
<dbReference type="PANTHER" id="PTHR11575">
    <property type="entry name" value="5'-NUCLEOTIDASE-RELATED"/>
    <property type="match status" value="1"/>
</dbReference>
<dbReference type="InterPro" id="IPR008334">
    <property type="entry name" value="5'-Nucleotdase_C"/>
</dbReference>
<evidence type="ECO:0000313" key="3">
    <source>
        <dbReference type="Proteomes" id="UP000181976"/>
    </source>
</evidence>
<dbReference type="InParanoid" id="A0A1I2F3C4"/>
<dbReference type="Proteomes" id="UP000181976">
    <property type="component" value="Unassembled WGS sequence"/>
</dbReference>
<dbReference type="EMBL" id="FONA01000026">
    <property type="protein sequence ID" value="SFE99337.1"/>
    <property type="molecule type" value="Genomic_DNA"/>
</dbReference>
<dbReference type="PANTHER" id="PTHR11575:SF24">
    <property type="entry name" value="5'-NUCLEOTIDASE"/>
    <property type="match status" value="1"/>
</dbReference>
<dbReference type="Pfam" id="PF02872">
    <property type="entry name" value="5_nucleotid_C"/>
    <property type="match status" value="1"/>
</dbReference>
<dbReference type="PRINTS" id="PR01607">
    <property type="entry name" value="APYRASEFAMLY"/>
</dbReference>
<protein>
    <submittedName>
        <fullName evidence="2">5'-nucleotidase, C-terminal domain</fullName>
    </submittedName>
</protein>
<reference evidence="2 3" key="1">
    <citation type="submission" date="2016-10" db="EMBL/GenBank/DDBJ databases">
        <authorList>
            <person name="de Groot N.N."/>
        </authorList>
    </citation>
    <scope>NUCLEOTIDE SEQUENCE [LARGE SCALE GENOMIC DNA]</scope>
    <source>
        <strain evidence="2 3">DSM 19012</strain>
    </source>
</reference>
<accession>A0A1I2F3C4</accession>
<dbReference type="SUPFAM" id="SSF55816">
    <property type="entry name" value="5'-nucleotidase (syn. UDP-sugar hydrolase), C-terminal domain"/>
    <property type="match status" value="1"/>
</dbReference>
<dbReference type="GO" id="GO:0016787">
    <property type="term" value="F:hydrolase activity"/>
    <property type="evidence" value="ECO:0007669"/>
    <property type="project" value="InterPro"/>
</dbReference>
<keyword evidence="3" id="KW-1185">Reference proteome</keyword>
<dbReference type="RefSeq" id="WP_010528041.1">
    <property type="nucleotide sequence ID" value="NZ_AFSL01000069.1"/>
</dbReference>
<dbReference type="InterPro" id="IPR006179">
    <property type="entry name" value="5_nucleotidase/apyrase"/>
</dbReference>
<dbReference type="AlphaFoldDB" id="A0A1I2F3C4"/>
<name>A0A1I2F3C4_9BACT</name>
<evidence type="ECO:0000259" key="1">
    <source>
        <dbReference type="Pfam" id="PF02872"/>
    </source>
</evidence>